<dbReference type="Pfam" id="PF00042">
    <property type="entry name" value="Globin"/>
    <property type="match status" value="1"/>
</dbReference>
<dbReference type="Proteomes" id="UP001186944">
    <property type="component" value="Unassembled WGS sequence"/>
</dbReference>
<dbReference type="PROSITE" id="PS01033">
    <property type="entry name" value="GLOBIN"/>
    <property type="match status" value="1"/>
</dbReference>
<accession>A0AA88YAE3</accession>
<keyword evidence="1 6" id="KW-0813">Transport</keyword>
<dbReference type="InterPro" id="IPR009050">
    <property type="entry name" value="Globin-like_sf"/>
</dbReference>
<evidence type="ECO:0000256" key="2">
    <source>
        <dbReference type="ARBA" id="ARBA00022617"/>
    </source>
</evidence>
<dbReference type="EMBL" id="VSWD01000009">
    <property type="protein sequence ID" value="KAK3092625.1"/>
    <property type="molecule type" value="Genomic_DNA"/>
</dbReference>
<dbReference type="InterPro" id="IPR000971">
    <property type="entry name" value="Globin"/>
</dbReference>
<evidence type="ECO:0000256" key="5">
    <source>
        <dbReference type="ARBA" id="ARBA00023004"/>
    </source>
</evidence>
<dbReference type="SUPFAM" id="SSF46458">
    <property type="entry name" value="Globin-like"/>
    <property type="match status" value="1"/>
</dbReference>
<dbReference type="GO" id="GO:0005344">
    <property type="term" value="F:oxygen carrier activity"/>
    <property type="evidence" value="ECO:0007669"/>
    <property type="project" value="UniProtKB-KW"/>
</dbReference>
<keyword evidence="2 6" id="KW-0349">Heme</keyword>
<evidence type="ECO:0000256" key="1">
    <source>
        <dbReference type="ARBA" id="ARBA00022448"/>
    </source>
</evidence>
<dbReference type="GO" id="GO:0019825">
    <property type="term" value="F:oxygen binding"/>
    <property type="evidence" value="ECO:0007669"/>
    <property type="project" value="InterPro"/>
</dbReference>
<dbReference type="InterPro" id="IPR050532">
    <property type="entry name" value="Globin-like_OT"/>
</dbReference>
<keyword evidence="3 6" id="KW-0561">Oxygen transport</keyword>
<keyword evidence="9" id="KW-1185">Reference proteome</keyword>
<reference evidence="8" key="1">
    <citation type="submission" date="2019-08" db="EMBL/GenBank/DDBJ databases">
        <title>The improved chromosome-level genome for the pearl oyster Pinctada fucata martensii using PacBio sequencing and Hi-C.</title>
        <authorList>
            <person name="Zheng Z."/>
        </authorList>
    </citation>
    <scope>NUCLEOTIDE SEQUENCE</scope>
    <source>
        <strain evidence="8">ZZ-2019</strain>
        <tissue evidence="8">Adductor muscle</tissue>
    </source>
</reference>
<gene>
    <name evidence="8" type="ORF">FSP39_005094</name>
</gene>
<evidence type="ECO:0000256" key="3">
    <source>
        <dbReference type="ARBA" id="ARBA00022621"/>
    </source>
</evidence>
<evidence type="ECO:0000256" key="6">
    <source>
        <dbReference type="RuleBase" id="RU000356"/>
    </source>
</evidence>
<keyword evidence="5" id="KW-0408">Iron</keyword>
<feature type="domain" description="Globin" evidence="7">
    <location>
        <begin position="22"/>
        <end position="169"/>
    </location>
</feature>
<evidence type="ECO:0000256" key="4">
    <source>
        <dbReference type="ARBA" id="ARBA00022723"/>
    </source>
</evidence>
<dbReference type="PANTHER" id="PTHR46458">
    <property type="entry name" value="BLR2807 PROTEIN"/>
    <property type="match status" value="1"/>
</dbReference>
<dbReference type="GO" id="GO:0046872">
    <property type="term" value="F:metal ion binding"/>
    <property type="evidence" value="ECO:0007669"/>
    <property type="project" value="UniProtKB-KW"/>
</dbReference>
<evidence type="ECO:0000259" key="7">
    <source>
        <dbReference type="PROSITE" id="PS01033"/>
    </source>
</evidence>
<organism evidence="8 9">
    <name type="scientific">Pinctada imbricata</name>
    <name type="common">Atlantic pearl-oyster</name>
    <name type="synonym">Pinctada martensii</name>
    <dbReference type="NCBI Taxonomy" id="66713"/>
    <lineage>
        <taxon>Eukaryota</taxon>
        <taxon>Metazoa</taxon>
        <taxon>Spiralia</taxon>
        <taxon>Lophotrochozoa</taxon>
        <taxon>Mollusca</taxon>
        <taxon>Bivalvia</taxon>
        <taxon>Autobranchia</taxon>
        <taxon>Pteriomorphia</taxon>
        <taxon>Pterioida</taxon>
        <taxon>Pterioidea</taxon>
        <taxon>Pteriidae</taxon>
        <taxon>Pinctada</taxon>
    </lineage>
</organism>
<comment type="caution">
    <text evidence="8">The sequence shown here is derived from an EMBL/GenBank/DDBJ whole genome shotgun (WGS) entry which is preliminary data.</text>
</comment>
<keyword evidence="4" id="KW-0479">Metal-binding</keyword>
<protein>
    <recommendedName>
        <fullName evidence="7">Globin domain-containing protein</fullName>
    </recommendedName>
</protein>
<sequence>MAVLFASLTGNDITKSEQMNTIISDRQKALVTESWKSFTKHGDLPDLGIPMFLKLFEDHPEVKSLFSFMRAEGISSKHPQFRRHANRVFEMIGSAVGSIDDLDTFGDVLKELGANHYKYGTQSAHLPAVGNALLFALEKELREEFTNEVRNAWLSFYSVVSKCFSDGLEKKIKAMEDDNS</sequence>
<evidence type="ECO:0000313" key="8">
    <source>
        <dbReference type="EMBL" id="KAK3092625.1"/>
    </source>
</evidence>
<dbReference type="Gene3D" id="1.10.490.10">
    <property type="entry name" value="Globins"/>
    <property type="match status" value="1"/>
</dbReference>
<evidence type="ECO:0000313" key="9">
    <source>
        <dbReference type="Proteomes" id="UP001186944"/>
    </source>
</evidence>
<name>A0AA88YAE3_PINIB</name>
<dbReference type="InterPro" id="IPR012292">
    <property type="entry name" value="Globin/Proto"/>
</dbReference>
<proteinExistence type="inferred from homology"/>
<comment type="similarity">
    <text evidence="6">Belongs to the globin family.</text>
</comment>
<dbReference type="GO" id="GO:0020037">
    <property type="term" value="F:heme binding"/>
    <property type="evidence" value="ECO:0007669"/>
    <property type="project" value="InterPro"/>
</dbReference>
<dbReference type="PRINTS" id="PR01907">
    <property type="entry name" value="WORMGLOBIN"/>
</dbReference>
<dbReference type="AlphaFoldDB" id="A0AA88YAE3"/>
<dbReference type="PANTHER" id="PTHR46458:SF1">
    <property type="entry name" value="GEO09476P1"/>
    <property type="match status" value="1"/>
</dbReference>